<feature type="site" description="Important for catalysis" evidence="14">
    <location>
        <position position="286"/>
    </location>
</feature>
<feature type="binding site" evidence="14">
    <location>
        <position position="194"/>
    </location>
    <ligand>
        <name>substrate</name>
    </ligand>
</feature>
<gene>
    <name evidence="14" type="primary">leuB</name>
    <name evidence="17" type="ORF">Cflav_PD2107</name>
</gene>
<evidence type="ECO:0000313" key="17">
    <source>
        <dbReference type="EMBL" id="EEF59256.1"/>
    </source>
</evidence>
<dbReference type="GO" id="GO:0051287">
    <property type="term" value="F:NAD binding"/>
    <property type="evidence" value="ECO:0007669"/>
    <property type="project" value="InterPro"/>
</dbReference>
<comment type="cofactor">
    <cofactor evidence="2">
        <name>Mn(2+)</name>
        <dbReference type="ChEBI" id="CHEBI:29035"/>
    </cofactor>
</comment>
<evidence type="ECO:0000256" key="13">
    <source>
        <dbReference type="ARBA" id="ARBA00023304"/>
    </source>
</evidence>
<dbReference type="PANTHER" id="PTHR42979:SF1">
    <property type="entry name" value="3-ISOPROPYLMALATE DEHYDROGENASE"/>
    <property type="match status" value="1"/>
</dbReference>
<dbReference type="PROSITE" id="PS00470">
    <property type="entry name" value="IDH_IMDH"/>
    <property type="match status" value="1"/>
</dbReference>
<keyword evidence="18" id="KW-1185">Reference proteome</keyword>
<dbReference type="InterPro" id="IPR004429">
    <property type="entry name" value="Isopropylmalate_DH"/>
</dbReference>
<evidence type="ECO:0000256" key="11">
    <source>
        <dbReference type="ARBA" id="ARBA00023027"/>
    </source>
</evidence>
<evidence type="ECO:0000256" key="4">
    <source>
        <dbReference type="ARBA" id="ARBA00008319"/>
    </source>
</evidence>
<evidence type="ECO:0000256" key="7">
    <source>
        <dbReference type="ARBA" id="ARBA00022605"/>
    </source>
</evidence>
<sequence>MNSAITSWWDTNWSGDRSEALVFGRTGKLIRVRGFGRYRKPSVGIGRSGKSRRANFELRMRAEGAGRKSAFRETGRAVVFRTNMSSKTLKIAALAGDGIGPEVMREAIKVLRAVEKKFALTINITEAPVGWAGIDAAGKALPDATLKLCKESDCILFGSVGLPDRDPTIPKEERPERAALLRLRKEFSLFANLRPVKLPKELSHACPLAKERQGTGIDILVVRELTGGMYFGQPKKTEQISAGASKATILRAIDTMVYTTPEIERIAHVAFKTARLRRKKVTSIDKANVLENGVLWRDVVTTVAKEYPDVQLEHMFVDNGAMQLVLKPTQFDVMLCENMFGDILSDEAAALGGSLGMLPSASLGSAGSTGQFGFYEPAGGTAPDIAGKNLANPIAQILSTALMLRYTFNLNDAALAIENAVGKVISDGLRTGDIFSASETNARKVGTTEMGDAIAAAI</sequence>
<keyword evidence="10 14" id="KW-0560">Oxidoreductase</keyword>
<feature type="binding site" evidence="14">
    <location>
        <position position="318"/>
    </location>
    <ligand>
        <name>Mg(2+)</name>
        <dbReference type="ChEBI" id="CHEBI:18420"/>
    </ligand>
</feature>
<comment type="function">
    <text evidence="14 15">Catalyzes the oxidation of 3-carboxy-2-hydroxy-4-methylpentanoate (3-isopropylmalate) to 3-carboxy-4-methyl-2-oxopentanoate. The product decarboxylates to 4-methyl-2 oxopentanoate.</text>
</comment>
<dbReference type="EC" id="1.1.1.85" evidence="14"/>
<evidence type="ECO:0000256" key="14">
    <source>
        <dbReference type="HAMAP-Rule" id="MF_01033"/>
    </source>
</evidence>
<comment type="subcellular location">
    <subcellularLocation>
        <location evidence="14">Cytoplasm</location>
    </subcellularLocation>
</comment>
<keyword evidence="14" id="KW-0963">Cytoplasm</keyword>
<keyword evidence="6 14" id="KW-0432">Leucine biosynthesis</keyword>
<dbReference type="GO" id="GO:0000287">
    <property type="term" value="F:magnesium ion binding"/>
    <property type="evidence" value="ECO:0007669"/>
    <property type="project" value="InterPro"/>
</dbReference>
<reference evidence="17 18" key="1">
    <citation type="journal article" date="2011" name="J. Bacteriol.">
        <title>Genome sequence of 'Pedosphaera parvula' Ellin514, an aerobic Verrucomicrobial isolate from pasture soil.</title>
        <authorList>
            <person name="Kant R."/>
            <person name="van Passel M.W."/>
            <person name="Sangwan P."/>
            <person name="Palva A."/>
            <person name="Lucas S."/>
            <person name="Copeland A."/>
            <person name="Lapidus A."/>
            <person name="Glavina Del Rio T."/>
            <person name="Dalin E."/>
            <person name="Tice H."/>
            <person name="Bruce D."/>
            <person name="Goodwin L."/>
            <person name="Pitluck S."/>
            <person name="Chertkov O."/>
            <person name="Larimer F.W."/>
            <person name="Land M.L."/>
            <person name="Hauser L."/>
            <person name="Brettin T.S."/>
            <person name="Detter J.C."/>
            <person name="Han S."/>
            <person name="de Vos W.M."/>
            <person name="Janssen P.H."/>
            <person name="Smidt H."/>
        </authorList>
    </citation>
    <scope>NUCLEOTIDE SEQUENCE [LARGE SCALE GENOMIC DNA]</scope>
    <source>
        <strain evidence="17 18">Ellin514</strain>
    </source>
</reference>
<keyword evidence="7 14" id="KW-0028">Amino-acid biosynthesis</keyword>
<feature type="site" description="Important for catalysis" evidence="14">
    <location>
        <position position="230"/>
    </location>
</feature>
<evidence type="ECO:0000256" key="2">
    <source>
        <dbReference type="ARBA" id="ARBA00001936"/>
    </source>
</evidence>
<dbReference type="STRING" id="320771.Cflav_PD2107"/>
<evidence type="ECO:0000256" key="9">
    <source>
        <dbReference type="ARBA" id="ARBA00022842"/>
    </source>
</evidence>
<dbReference type="NCBIfam" id="TIGR00169">
    <property type="entry name" value="leuB"/>
    <property type="match status" value="1"/>
</dbReference>
<keyword evidence="12 14" id="KW-0464">Manganese</keyword>
<comment type="pathway">
    <text evidence="3 14 15">Amino-acid biosynthesis; L-leucine biosynthesis; L-leucine from 3-methyl-2-oxobutanoate: step 3/4.</text>
</comment>
<dbReference type="InterPro" id="IPR024084">
    <property type="entry name" value="IsoPropMal-DH-like_dom"/>
</dbReference>
<dbReference type="InterPro" id="IPR019818">
    <property type="entry name" value="IsoCit/isopropylmalate_DH_CS"/>
</dbReference>
<comment type="similarity">
    <text evidence="4 14">Belongs to the isocitrate and isopropylmalate dehydrogenases family. LeuB type 1 subfamily.</text>
</comment>
<comment type="cofactor">
    <cofactor evidence="14 15">
        <name>Mg(2+)</name>
        <dbReference type="ChEBI" id="CHEBI:18420"/>
    </cofactor>
    <cofactor evidence="14 15">
        <name>Mn(2+)</name>
        <dbReference type="ChEBI" id="CHEBI:29035"/>
    </cofactor>
    <text evidence="14 15">Binds 1 Mg(2+) or Mn(2+) ion per subunit.</text>
</comment>
<dbReference type="AlphaFoldDB" id="B9XLK8"/>
<dbReference type="Proteomes" id="UP000003688">
    <property type="component" value="Unassembled WGS sequence"/>
</dbReference>
<organism evidence="17 18">
    <name type="scientific">Pedosphaera parvula (strain Ellin514)</name>
    <dbReference type="NCBI Taxonomy" id="320771"/>
    <lineage>
        <taxon>Bacteria</taxon>
        <taxon>Pseudomonadati</taxon>
        <taxon>Verrucomicrobiota</taxon>
        <taxon>Pedosphaerae</taxon>
        <taxon>Pedosphaerales</taxon>
        <taxon>Pedosphaeraceae</taxon>
        <taxon>Pedosphaera</taxon>
    </lineage>
</organism>
<dbReference type="Pfam" id="PF00180">
    <property type="entry name" value="Iso_dh"/>
    <property type="match status" value="1"/>
</dbReference>
<dbReference type="EMBL" id="ABOX02000030">
    <property type="protein sequence ID" value="EEF59256.1"/>
    <property type="molecule type" value="Genomic_DNA"/>
</dbReference>
<keyword evidence="9 14" id="KW-0460">Magnesium</keyword>
<evidence type="ECO:0000256" key="8">
    <source>
        <dbReference type="ARBA" id="ARBA00022723"/>
    </source>
</evidence>
<evidence type="ECO:0000259" key="16">
    <source>
        <dbReference type="SMART" id="SM01329"/>
    </source>
</evidence>
<comment type="subunit">
    <text evidence="5 14 15">Homodimer.</text>
</comment>
<evidence type="ECO:0000256" key="15">
    <source>
        <dbReference type="RuleBase" id="RU004445"/>
    </source>
</evidence>
<comment type="caution">
    <text evidence="14">Lacks conserved residue(s) required for the propagation of feature annotation.</text>
</comment>
<feature type="binding site" evidence="14">
    <location>
        <position position="223"/>
    </location>
    <ligand>
        <name>substrate</name>
    </ligand>
</feature>
<dbReference type="Gene3D" id="3.40.718.10">
    <property type="entry name" value="Isopropylmalate Dehydrogenase"/>
    <property type="match status" value="1"/>
</dbReference>
<dbReference type="HAMAP" id="MF_01033">
    <property type="entry name" value="LeuB_type1"/>
    <property type="match status" value="1"/>
</dbReference>
<accession>B9XLK8</accession>
<dbReference type="SUPFAM" id="SSF53659">
    <property type="entry name" value="Isocitrate/Isopropylmalate dehydrogenase-like"/>
    <property type="match status" value="1"/>
</dbReference>
<feature type="binding site" evidence="14">
    <location>
        <position position="184"/>
    </location>
    <ligand>
        <name>substrate</name>
    </ligand>
</feature>
<feature type="binding site" evidence="14">
    <location>
        <position position="346"/>
    </location>
    <ligand>
        <name>Mg(2+)</name>
        <dbReference type="ChEBI" id="CHEBI:18420"/>
    </ligand>
</feature>
<evidence type="ECO:0000256" key="10">
    <source>
        <dbReference type="ARBA" id="ARBA00023002"/>
    </source>
</evidence>
<keyword evidence="13 14" id="KW-0100">Branched-chain amino acid biosynthesis</keyword>
<dbReference type="FunFam" id="3.40.718.10:FF:000006">
    <property type="entry name" value="3-isopropylmalate dehydrogenase"/>
    <property type="match status" value="1"/>
</dbReference>
<evidence type="ECO:0000313" key="18">
    <source>
        <dbReference type="Proteomes" id="UP000003688"/>
    </source>
</evidence>
<evidence type="ECO:0000256" key="12">
    <source>
        <dbReference type="ARBA" id="ARBA00023211"/>
    </source>
</evidence>
<protein>
    <recommendedName>
        <fullName evidence="14">3-isopropylmalate dehydrogenase</fullName>
        <ecNumber evidence="14">1.1.1.85</ecNumber>
    </recommendedName>
    <alternativeName>
        <fullName evidence="14">3-IPM-DH</fullName>
    </alternativeName>
    <alternativeName>
        <fullName evidence="14">Beta-IPM dehydrogenase</fullName>
        <shortName evidence="14">IMDH</shortName>
    </alternativeName>
</protein>
<evidence type="ECO:0000256" key="1">
    <source>
        <dbReference type="ARBA" id="ARBA00000624"/>
    </source>
</evidence>
<evidence type="ECO:0000256" key="3">
    <source>
        <dbReference type="ARBA" id="ARBA00004762"/>
    </source>
</evidence>
<comment type="catalytic activity">
    <reaction evidence="1 14 15">
        <text>(2R,3S)-3-isopropylmalate + NAD(+) = 4-methyl-2-oxopentanoate + CO2 + NADH</text>
        <dbReference type="Rhea" id="RHEA:32271"/>
        <dbReference type="ChEBI" id="CHEBI:16526"/>
        <dbReference type="ChEBI" id="CHEBI:17865"/>
        <dbReference type="ChEBI" id="CHEBI:35121"/>
        <dbReference type="ChEBI" id="CHEBI:57540"/>
        <dbReference type="ChEBI" id="CHEBI:57945"/>
        <dbReference type="EC" id="1.1.1.85"/>
    </reaction>
</comment>
<feature type="domain" description="Isopropylmalate dehydrogenase-like" evidence="16">
    <location>
        <begin position="90"/>
        <end position="454"/>
    </location>
</feature>
<dbReference type="SMART" id="SM01329">
    <property type="entry name" value="Iso_dh"/>
    <property type="match status" value="1"/>
</dbReference>
<feature type="binding site" evidence="14">
    <location>
        <position position="342"/>
    </location>
    <ligand>
        <name>Mg(2+)</name>
        <dbReference type="ChEBI" id="CHEBI:18420"/>
    </ligand>
</feature>
<proteinExistence type="inferred from homology"/>
<dbReference type="GO" id="GO:0003862">
    <property type="term" value="F:3-isopropylmalate dehydrogenase activity"/>
    <property type="evidence" value="ECO:0007669"/>
    <property type="project" value="UniProtKB-UniRule"/>
</dbReference>
<dbReference type="PANTHER" id="PTHR42979">
    <property type="entry name" value="3-ISOPROPYLMALATE DEHYDROGENASE"/>
    <property type="match status" value="1"/>
</dbReference>
<dbReference type="GO" id="GO:0009098">
    <property type="term" value="P:L-leucine biosynthetic process"/>
    <property type="evidence" value="ECO:0007669"/>
    <property type="project" value="UniProtKB-UniRule"/>
</dbReference>
<name>B9XLK8_PEDPL</name>
<comment type="caution">
    <text evidence="17">The sequence shown here is derived from an EMBL/GenBank/DDBJ whole genome shotgun (WGS) entry which is preliminary data.</text>
</comment>
<evidence type="ECO:0000256" key="6">
    <source>
        <dbReference type="ARBA" id="ARBA00022430"/>
    </source>
</evidence>
<dbReference type="GO" id="GO:0005829">
    <property type="term" value="C:cytosol"/>
    <property type="evidence" value="ECO:0007669"/>
    <property type="project" value="TreeGrafter"/>
</dbReference>
<keyword evidence="11 14" id="KW-0520">NAD</keyword>
<dbReference type="UniPathway" id="UPA00048">
    <property type="reaction ID" value="UER00072"/>
</dbReference>
<evidence type="ECO:0000256" key="5">
    <source>
        <dbReference type="ARBA" id="ARBA00011738"/>
    </source>
</evidence>
<feature type="binding site" evidence="14">
    <location>
        <position position="318"/>
    </location>
    <ligand>
        <name>substrate</name>
    </ligand>
</feature>
<keyword evidence="8 14" id="KW-0479">Metal-binding</keyword>